<proteinExistence type="predicted"/>
<comment type="caution">
    <text evidence="6">The sequence shown here is derived from an EMBL/GenBank/DDBJ whole genome shotgun (WGS) entry which is preliminary data.</text>
</comment>
<evidence type="ECO:0000256" key="3">
    <source>
        <dbReference type="ARBA" id="ARBA00023125"/>
    </source>
</evidence>
<dbReference type="Proteomes" id="UP001596114">
    <property type="component" value="Unassembled WGS sequence"/>
</dbReference>
<dbReference type="SMART" id="SM00422">
    <property type="entry name" value="HTH_MERR"/>
    <property type="match status" value="1"/>
</dbReference>
<keyword evidence="4" id="KW-0804">Transcription</keyword>
<evidence type="ECO:0000256" key="4">
    <source>
        <dbReference type="ARBA" id="ARBA00023163"/>
    </source>
</evidence>
<protein>
    <submittedName>
        <fullName evidence="6">MerR family transcriptional regulator</fullName>
    </submittedName>
</protein>
<dbReference type="RefSeq" id="WP_377318430.1">
    <property type="nucleotide sequence ID" value="NZ_JBHSNF010000001.1"/>
</dbReference>
<sequence>MLIAEFCRQAGLTRDAVRLYVKLGLITPAVGAHGSNRYQRFAAADVERAALIRTAQQLGFTLKQIVSLNREYEAGAMDTGRKLAVMRNQLEAVEVQAGRIRAMRKYLRAKIAWLEGGERGAEPAFCGLRNTDLAGPPVRAVERRA</sequence>
<evidence type="ECO:0000313" key="6">
    <source>
        <dbReference type="EMBL" id="MFC5525391.1"/>
    </source>
</evidence>
<reference evidence="7" key="1">
    <citation type="journal article" date="2019" name="Int. J. Syst. Evol. Microbiol.">
        <title>The Global Catalogue of Microorganisms (GCM) 10K type strain sequencing project: providing services to taxonomists for standard genome sequencing and annotation.</title>
        <authorList>
            <consortium name="The Broad Institute Genomics Platform"/>
            <consortium name="The Broad Institute Genome Sequencing Center for Infectious Disease"/>
            <person name="Wu L."/>
            <person name="Ma J."/>
        </authorList>
    </citation>
    <scope>NUCLEOTIDE SEQUENCE [LARGE SCALE GENOMIC DNA]</scope>
    <source>
        <strain evidence="7">CGMCC 1.16619</strain>
    </source>
</reference>
<dbReference type="CDD" id="cd00592">
    <property type="entry name" value="HTH_MerR-like"/>
    <property type="match status" value="1"/>
</dbReference>
<keyword evidence="7" id="KW-1185">Reference proteome</keyword>
<evidence type="ECO:0000259" key="5">
    <source>
        <dbReference type="PROSITE" id="PS50937"/>
    </source>
</evidence>
<organism evidence="6 7">
    <name type="scientific">Rhodanobacter ginsengisoli</name>
    <dbReference type="NCBI Taxonomy" id="418646"/>
    <lineage>
        <taxon>Bacteria</taxon>
        <taxon>Pseudomonadati</taxon>
        <taxon>Pseudomonadota</taxon>
        <taxon>Gammaproteobacteria</taxon>
        <taxon>Lysobacterales</taxon>
        <taxon>Rhodanobacteraceae</taxon>
        <taxon>Rhodanobacter</taxon>
    </lineage>
</organism>
<dbReference type="EMBL" id="JBHSNF010000001">
    <property type="protein sequence ID" value="MFC5525391.1"/>
    <property type="molecule type" value="Genomic_DNA"/>
</dbReference>
<feature type="domain" description="HTH merR-type" evidence="5">
    <location>
        <begin position="1"/>
        <end position="71"/>
    </location>
</feature>
<gene>
    <name evidence="6" type="ORF">ACFPPA_06505</name>
</gene>
<keyword evidence="1" id="KW-0678">Repressor</keyword>
<keyword evidence="2" id="KW-0805">Transcription regulation</keyword>
<dbReference type="InterPro" id="IPR009061">
    <property type="entry name" value="DNA-bd_dom_put_sf"/>
</dbReference>
<name>A0ABW0QKC9_9GAMM</name>
<dbReference type="PROSITE" id="PS50937">
    <property type="entry name" value="HTH_MERR_2"/>
    <property type="match status" value="1"/>
</dbReference>
<dbReference type="InterPro" id="IPR047057">
    <property type="entry name" value="MerR_fam"/>
</dbReference>
<evidence type="ECO:0000256" key="2">
    <source>
        <dbReference type="ARBA" id="ARBA00023015"/>
    </source>
</evidence>
<dbReference type="Pfam" id="PF13411">
    <property type="entry name" value="MerR_1"/>
    <property type="match status" value="1"/>
</dbReference>
<dbReference type="PANTHER" id="PTHR30204">
    <property type="entry name" value="REDOX-CYCLING DRUG-SENSING TRANSCRIPTIONAL ACTIVATOR SOXR"/>
    <property type="match status" value="1"/>
</dbReference>
<keyword evidence="3" id="KW-0238">DNA-binding</keyword>
<dbReference type="PANTHER" id="PTHR30204:SF69">
    <property type="entry name" value="MERR-FAMILY TRANSCRIPTIONAL REGULATOR"/>
    <property type="match status" value="1"/>
</dbReference>
<dbReference type="SUPFAM" id="SSF46955">
    <property type="entry name" value="Putative DNA-binding domain"/>
    <property type="match status" value="1"/>
</dbReference>
<evidence type="ECO:0000256" key="1">
    <source>
        <dbReference type="ARBA" id="ARBA00022491"/>
    </source>
</evidence>
<evidence type="ECO:0000313" key="7">
    <source>
        <dbReference type="Proteomes" id="UP001596114"/>
    </source>
</evidence>
<accession>A0ABW0QKC9</accession>
<dbReference type="InterPro" id="IPR000551">
    <property type="entry name" value="MerR-type_HTH_dom"/>
</dbReference>
<dbReference type="Gene3D" id="1.10.1660.10">
    <property type="match status" value="1"/>
</dbReference>